<feature type="signal peptide" evidence="1">
    <location>
        <begin position="1"/>
        <end position="19"/>
    </location>
</feature>
<dbReference type="AlphaFoldDB" id="A0A918ITX9"/>
<reference evidence="2" key="2">
    <citation type="submission" date="2020-09" db="EMBL/GenBank/DDBJ databases">
        <authorList>
            <person name="Sun Q."/>
            <person name="Kim S."/>
        </authorList>
    </citation>
    <scope>NUCLEOTIDE SEQUENCE</scope>
    <source>
        <strain evidence="2">KCTC 23714</strain>
    </source>
</reference>
<proteinExistence type="predicted"/>
<protein>
    <submittedName>
        <fullName evidence="2">Uncharacterized protein</fullName>
    </submittedName>
</protein>
<sequence>MKALFLALPLLTTATLTLAQDAMPWEENGTFPAYSTTAEAVTGDITLRGGEVNKILTTAGGAEIPLIYVEDSSSAWNLGDPEVWSGGIFAVAEDPGELENGNYLCGADWEATFVVFTPIELPGMDPILQMAVFGGDQPENIDDPDLCGTYNYVIE</sequence>
<reference evidence="2" key="1">
    <citation type="journal article" date="2014" name="Int. J. Syst. Evol. Microbiol.">
        <title>Complete genome sequence of Corynebacterium casei LMG S-19264T (=DSM 44701T), isolated from a smear-ripened cheese.</title>
        <authorList>
            <consortium name="US DOE Joint Genome Institute (JGI-PGF)"/>
            <person name="Walter F."/>
            <person name="Albersmeier A."/>
            <person name="Kalinowski J."/>
            <person name="Ruckert C."/>
        </authorList>
    </citation>
    <scope>NUCLEOTIDE SEQUENCE</scope>
    <source>
        <strain evidence="2">KCTC 23714</strain>
    </source>
</reference>
<evidence type="ECO:0000313" key="3">
    <source>
        <dbReference type="Proteomes" id="UP000628984"/>
    </source>
</evidence>
<dbReference type="RefSeq" id="WP_189633767.1">
    <property type="nucleotide sequence ID" value="NZ_BMYQ01000005.1"/>
</dbReference>
<feature type="chain" id="PRO_5037022218" evidence="1">
    <location>
        <begin position="20"/>
        <end position="155"/>
    </location>
</feature>
<organism evidence="2 3">
    <name type="scientific">Gemmobacter lanyuensis</name>
    <dbReference type="NCBI Taxonomy" id="1054497"/>
    <lineage>
        <taxon>Bacteria</taxon>
        <taxon>Pseudomonadati</taxon>
        <taxon>Pseudomonadota</taxon>
        <taxon>Alphaproteobacteria</taxon>
        <taxon>Rhodobacterales</taxon>
        <taxon>Paracoccaceae</taxon>
        <taxon>Gemmobacter</taxon>
    </lineage>
</organism>
<keyword evidence="1" id="KW-0732">Signal</keyword>
<evidence type="ECO:0000313" key="2">
    <source>
        <dbReference type="EMBL" id="GGW31900.1"/>
    </source>
</evidence>
<comment type="caution">
    <text evidence="2">The sequence shown here is derived from an EMBL/GenBank/DDBJ whole genome shotgun (WGS) entry which is preliminary data.</text>
</comment>
<dbReference type="EMBL" id="BMYQ01000005">
    <property type="protein sequence ID" value="GGW31900.1"/>
    <property type="molecule type" value="Genomic_DNA"/>
</dbReference>
<name>A0A918ITX9_9RHOB</name>
<dbReference type="Proteomes" id="UP000628984">
    <property type="component" value="Unassembled WGS sequence"/>
</dbReference>
<evidence type="ECO:0000256" key="1">
    <source>
        <dbReference type="SAM" id="SignalP"/>
    </source>
</evidence>
<gene>
    <name evidence="2" type="ORF">GCM10011452_20590</name>
</gene>
<keyword evidence="3" id="KW-1185">Reference proteome</keyword>
<accession>A0A918ITX9</accession>